<keyword evidence="7 8" id="KW-0472">Membrane</keyword>
<dbReference type="AlphaFoldDB" id="A0A841GPS8"/>
<feature type="transmembrane region" description="Helical" evidence="8">
    <location>
        <begin position="284"/>
        <end position="302"/>
    </location>
</feature>
<dbReference type="NCBIfam" id="TIGR00710">
    <property type="entry name" value="efflux_Bcr_CflA"/>
    <property type="match status" value="1"/>
</dbReference>
<dbReference type="PANTHER" id="PTHR23502">
    <property type="entry name" value="MAJOR FACILITATOR SUPERFAMILY"/>
    <property type="match status" value="1"/>
</dbReference>
<dbReference type="InterPro" id="IPR020846">
    <property type="entry name" value="MFS_dom"/>
</dbReference>
<evidence type="ECO:0000256" key="6">
    <source>
        <dbReference type="ARBA" id="ARBA00022989"/>
    </source>
</evidence>
<dbReference type="SUPFAM" id="SSF103473">
    <property type="entry name" value="MFS general substrate transporter"/>
    <property type="match status" value="1"/>
</dbReference>
<dbReference type="GO" id="GO:0005886">
    <property type="term" value="C:plasma membrane"/>
    <property type="evidence" value="ECO:0007669"/>
    <property type="project" value="UniProtKB-SubCell"/>
</dbReference>
<proteinExistence type="inferred from homology"/>
<evidence type="ECO:0000256" key="4">
    <source>
        <dbReference type="ARBA" id="ARBA00022475"/>
    </source>
</evidence>
<feature type="transmembrane region" description="Helical" evidence="8">
    <location>
        <begin position="84"/>
        <end position="102"/>
    </location>
</feature>
<feature type="transmembrane region" description="Helical" evidence="8">
    <location>
        <begin position="55"/>
        <end position="72"/>
    </location>
</feature>
<protein>
    <recommendedName>
        <fullName evidence="8">Bcr/CflA family efflux transporter</fullName>
    </recommendedName>
</protein>
<accession>A0A841GPS8</accession>
<comment type="subcellular location">
    <subcellularLocation>
        <location evidence="8">Cell inner membrane</location>
        <topology evidence="8">Multi-pass membrane protein</topology>
    </subcellularLocation>
    <subcellularLocation>
        <location evidence="1">Cell membrane</location>
        <topology evidence="1">Multi-pass membrane protein</topology>
    </subcellularLocation>
</comment>
<dbReference type="Proteomes" id="UP000585721">
    <property type="component" value="Unassembled WGS sequence"/>
</dbReference>
<evidence type="ECO:0000313" key="11">
    <source>
        <dbReference type="Proteomes" id="UP000585721"/>
    </source>
</evidence>
<reference evidence="10 11" key="1">
    <citation type="submission" date="2020-08" db="EMBL/GenBank/DDBJ databases">
        <title>Genomic Encyclopedia of Type Strains, Phase IV (KMG-IV): sequencing the most valuable type-strain genomes for metagenomic binning, comparative biology and taxonomic classification.</title>
        <authorList>
            <person name="Goeker M."/>
        </authorList>
    </citation>
    <scope>NUCLEOTIDE SEQUENCE [LARGE SCALE GENOMIC DNA]</scope>
    <source>
        <strain evidence="10 11">DSM 22975</strain>
    </source>
</reference>
<dbReference type="EMBL" id="JACHGR010000008">
    <property type="protein sequence ID" value="MBB6056532.1"/>
    <property type="molecule type" value="Genomic_DNA"/>
</dbReference>
<dbReference type="InterPro" id="IPR004812">
    <property type="entry name" value="Efflux_drug-R_Bcr/CmlA"/>
</dbReference>
<evidence type="ECO:0000259" key="9">
    <source>
        <dbReference type="PROSITE" id="PS50850"/>
    </source>
</evidence>
<evidence type="ECO:0000256" key="8">
    <source>
        <dbReference type="RuleBase" id="RU365088"/>
    </source>
</evidence>
<name>A0A841GPS8_9GAMM</name>
<comment type="caution">
    <text evidence="10">The sequence shown here is derived from an EMBL/GenBank/DDBJ whole genome shotgun (WGS) entry which is preliminary data.</text>
</comment>
<feature type="domain" description="Major facilitator superfamily (MFS) profile" evidence="9">
    <location>
        <begin position="17"/>
        <end position="397"/>
    </location>
</feature>
<evidence type="ECO:0000256" key="7">
    <source>
        <dbReference type="ARBA" id="ARBA00023136"/>
    </source>
</evidence>
<dbReference type="InterPro" id="IPR036259">
    <property type="entry name" value="MFS_trans_sf"/>
</dbReference>
<dbReference type="PANTHER" id="PTHR23502:SF132">
    <property type="entry name" value="POLYAMINE TRANSPORTER 2-RELATED"/>
    <property type="match status" value="1"/>
</dbReference>
<evidence type="ECO:0000313" key="10">
    <source>
        <dbReference type="EMBL" id="MBB6056532.1"/>
    </source>
</evidence>
<dbReference type="FunFam" id="1.20.1720.10:FF:000005">
    <property type="entry name" value="Bcr/CflA family efflux transporter"/>
    <property type="match status" value="1"/>
</dbReference>
<feature type="transmembrane region" description="Helical" evidence="8">
    <location>
        <begin position="217"/>
        <end position="242"/>
    </location>
</feature>
<feature type="transmembrane region" description="Helical" evidence="8">
    <location>
        <begin position="141"/>
        <end position="163"/>
    </location>
</feature>
<dbReference type="GO" id="GO:0042910">
    <property type="term" value="F:xenobiotic transmembrane transporter activity"/>
    <property type="evidence" value="ECO:0007669"/>
    <property type="project" value="InterPro"/>
</dbReference>
<dbReference type="Gene3D" id="1.20.1720.10">
    <property type="entry name" value="Multidrug resistance protein D"/>
    <property type="match status" value="1"/>
</dbReference>
<keyword evidence="4" id="KW-1003">Cell membrane</keyword>
<keyword evidence="8" id="KW-0997">Cell inner membrane</keyword>
<dbReference type="PROSITE" id="PS50850">
    <property type="entry name" value="MFS"/>
    <property type="match status" value="1"/>
</dbReference>
<feature type="transmembrane region" description="Helical" evidence="8">
    <location>
        <begin position="254"/>
        <end position="272"/>
    </location>
</feature>
<evidence type="ECO:0000256" key="5">
    <source>
        <dbReference type="ARBA" id="ARBA00022692"/>
    </source>
</evidence>
<keyword evidence="11" id="KW-1185">Reference proteome</keyword>
<feature type="transmembrane region" description="Helical" evidence="8">
    <location>
        <begin position="169"/>
        <end position="191"/>
    </location>
</feature>
<evidence type="ECO:0000256" key="1">
    <source>
        <dbReference type="ARBA" id="ARBA00004651"/>
    </source>
</evidence>
<keyword evidence="6 8" id="KW-1133">Transmembrane helix</keyword>
<sequence length="404" mass="43664">MTSRPSWQKPAIPFPRLILILSLCSAFAPFATDMYLPAFSQLVNHFQTDAGHIETTVSFFFLGLSVGQILYGPLIDRFGRRKPMLAGIAVFLLATFGCLLVTDINTFIGLRLLQAIGGCCGMIIGRAIVSDLFAQHEMARVMSSLMIVMSMAPICAPLIGGWIVTHYDWQAVFFALLLLGTICGLAVYFGLPETKPPHITASGNLLRGYLTLLQRPAYLVPALSGSLTQSCMFGFITGSPFVFLHHFGLNEQQYSWVFGCITFAFIISAQLTKMALRRYSPKQIFSTALLANSAFGLMLYAVTQTPHMWLFIIPLWLTIATLSFLGATSTALAMSNAGDHTGSASGLIGLLQFGCGFIASSVIAASQNGTPYPMTITIAACGLLGTLLWFSGSCRRSAELSARG</sequence>
<comment type="caution">
    <text evidence="8">Lacks conserved residue(s) required for the propagation of feature annotation.</text>
</comment>
<dbReference type="CDD" id="cd17320">
    <property type="entry name" value="MFS_MdfA_MDR_like"/>
    <property type="match status" value="1"/>
</dbReference>
<keyword evidence="5 8" id="KW-0812">Transmembrane</keyword>
<gene>
    <name evidence="10" type="ORF">HNR75_002470</name>
</gene>
<evidence type="ECO:0000256" key="2">
    <source>
        <dbReference type="ARBA" id="ARBA00006236"/>
    </source>
</evidence>
<dbReference type="GO" id="GO:0015385">
    <property type="term" value="F:sodium:proton antiporter activity"/>
    <property type="evidence" value="ECO:0007669"/>
    <property type="project" value="TreeGrafter"/>
</dbReference>
<feature type="transmembrane region" description="Helical" evidence="8">
    <location>
        <begin position="346"/>
        <end position="366"/>
    </location>
</feature>
<evidence type="ECO:0000256" key="3">
    <source>
        <dbReference type="ARBA" id="ARBA00022448"/>
    </source>
</evidence>
<feature type="transmembrane region" description="Helical" evidence="8">
    <location>
        <begin position="372"/>
        <end position="390"/>
    </location>
</feature>
<comment type="similarity">
    <text evidence="2 8">Belongs to the major facilitator superfamily. Bcr/CmlA family.</text>
</comment>
<dbReference type="RefSeq" id="WP_188027258.1">
    <property type="nucleotide sequence ID" value="NZ_JACHGR010000008.1"/>
</dbReference>
<feature type="transmembrane region" description="Helical" evidence="8">
    <location>
        <begin position="308"/>
        <end position="334"/>
    </location>
</feature>
<dbReference type="Pfam" id="PF07690">
    <property type="entry name" value="MFS_1"/>
    <property type="match status" value="1"/>
</dbReference>
<keyword evidence="3 8" id="KW-0813">Transport</keyword>
<dbReference type="InterPro" id="IPR011701">
    <property type="entry name" value="MFS"/>
</dbReference>
<feature type="transmembrane region" description="Helical" evidence="8">
    <location>
        <begin position="108"/>
        <end position="129"/>
    </location>
</feature>
<dbReference type="GO" id="GO:1990961">
    <property type="term" value="P:xenobiotic detoxification by transmembrane export across the plasma membrane"/>
    <property type="evidence" value="ECO:0007669"/>
    <property type="project" value="InterPro"/>
</dbReference>
<organism evidence="10 11">
    <name type="scientific">Tolumonas osonensis</name>
    <dbReference type="NCBI Taxonomy" id="675874"/>
    <lineage>
        <taxon>Bacteria</taxon>
        <taxon>Pseudomonadati</taxon>
        <taxon>Pseudomonadota</taxon>
        <taxon>Gammaproteobacteria</taxon>
        <taxon>Aeromonadales</taxon>
        <taxon>Aeromonadaceae</taxon>
        <taxon>Tolumonas</taxon>
    </lineage>
</organism>